<dbReference type="KEGG" id="bthg:MS2017_0563"/>
<reference evidence="2 6" key="3">
    <citation type="submission" date="2017-11" db="EMBL/GenBank/DDBJ databases">
        <title>Genome sequence of the bacterial symbiont EPR9N from a vent mussel Bathymodiolus thermophilus.</title>
        <authorList>
            <person name="Won Y.-J."/>
        </authorList>
    </citation>
    <scope>NUCLEOTIDE SEQUENCE [LARGE SCALE GENOMIC DNA]</scope>
    <source>
        <strain evidence="2 6">EPR9N</strain>
    </source>
</reference>
<sequence length="157" mass="18008">MKKILILALLLSANAFSTGYESLNTFSTERELLNAPTKCKPLDRYSPYDNDEITPKGCPVGNIWVIGTHYSKQRLRDHDHPIHLPFTQDTDLVDSLNRYHTRLVRHDVIVNRCSSNQVNAYRVQRVVEGLAYIETVEGPYSQWSAPVDLYGTCYHKL</sequence>
<reference evidence="3 7" key="4">
    <citation type="submission" date="2020-05" db="EMBL/GenBank/DDBJ databases">
        <authorList>
            <person name="Petersen J."/>
            <person name="Sayavedra L."/>
        </authorList>
    </citation>
    <scope>NUCLEOTIDE SEQUENCE [LARGE SCALE GENOMIC DNA]</scope>
    <source>
        <strain evidence="3">B thermophilus SOXS</strain>
    </source>
</reference>
<evidence type="ECO:0000313" key="2">
    <source>
        <dbReference type="EMBL" id="AYQ56301.1"/>
    </source>
</evidence>
<evidence type="ECO:0000313" key="6">
    <source>
        <dbReference type="Proteomes" id="UP000278334"/>
    </source>
</evidence>
<gene>
    <name evidence="4" type="ORF">BGC33_04505</name>
    <name evidence="2" type="ORF">MS2017_0563</name>
    <name evidence="3" type="ORF">THERMOS_2324</name>
</gene>
<evidence type="ECO:0000256" key="1">
    <source>
        <dbReference type="SAM" id="SignalP"/>
    </source>
</evidence>
<dbReference type="RefSeq" id="WP_071564226.1">
    <property type="nucleotide sequence ID" value="NZ_CAESAQ020000099.1"/>
</dbReference>
<dbReference type="EMBL" id="CAESAQ020000099">
    <property type="protein sequence ID" value="CAB5506445.1"/>
    <property type="molecule type" value="Genomic_DNA"/>
</dbReference>
<evidence type="ECO:0000313" key="7">
    <source>
        <dbReference type="Proteomes" id="UP000643672"/>
    </source>
</evidence>
<dbReference type="EMBL" id="CP024634">
    <property type="protein sequence ID" value="AYQ56301.1"/>
    <property type="molecule type" value="Genomic_DNA"/>
</dbReference>
<organism evidence="4 5">
    <name type="scientific">Bathymodiolus thermophilus thioautotrophic gill symbiont</name>
    <dbReference type="NCBI Taxonomy" id="2360"/>
    <lineage>
        <taxon>Bacteria</taxon>
        <taxon>Pseudomonadati</taxon>
        <taxon>Pseudomonadota</taxon>
        <taxon>Gammaproteobacteria</taxon>
        <taxon>sulfur-oxidizing symbionts</taxon>
    </lineage>
</organism>
<evidence type="ECO:0000313" key="5">
    <source>
        <dbReference type="Proteomes" id="UP000182798"/>
    </source>
</evidence>
<dbReference type="Proteomes" id="UP000182798">
    <property type="component" value="Unassembled WGS sequence"/>
</dbReference>
<reference evidence="5" key="1">
    <citation type="submission" date="2016-09" db="EMBL/GenBank/DDBJ databases">
        <title>Genome Sequence of Bathymodiolus thermophilus sulfur-oxidizing gill endosymbiont.</title>
        <authorList>
            <person name="Ponnudurai R."/>
            <person name="Kleiner M."/>
            <person name="Sayavedra L."/>
            <person name="Thuermer A."/>
            <person name="Felbeck H."/>
            <person name="Schlueter R."/>
            <person name="Schweder T."/>
            <person name="Markert S."/>
        </authorList>
    </citation>
    <scope>NUCLEOTIDE SEQUENCE [LARGE SCALE GENOMIC DNA]</scope>
    <source>
        <strain evidence="5">BAT/CrabSpa'14</strain>
    </source>
</reference>
<name>A0A1J5TX12_9GAMM</name>
<dbReference type="EMBL" id="MIQH01000523">
    <property type="protein sequence ID" value="OIR24756.1"/>
    <property type="molecule type" value="Genomic_DNA"/>
</dbReference>
<feature type="chain" id="PRO_5044561944" evidence="1">
    <location>
        <begin position="18"/>
        <end position="157"/>
    </location>
</feature>
<evidence type="ECO:0000313" key="3">
    <source>
        <dbReference type="EMBL" id="CAB5506445.1"/>
    </source>
</evidence>
<reference evidence="4" key="2">
    <citation type="journal article" date="2017" name="Stand. Genomic Sci.">
        <title>Genome sequence of the sulfur-oxidizing Bathymodiolus thermophilus gill endosymbiont.</title>
        <authorList>
            <person name="Ponnudurai R."/>
            <person name="Sayavedra L."/>
            <person name="Kleiner M."/>
            <person name="Heiden S.E."/>
            <person name="Thurmer A."/>
            <person name="Felbeck H."/>
            <person name="Schluter R."/>
            <person name="Sievert S.M."/>
            <person name="Daniel R."/>
            <person name="Schweder T."/>
            <person name="Markert S."/>
        </authorList>
    </citation>
    <scope>NUCLEOTIDE SEQUENCE</scope>
    <source>
        <strain evidence="4">BAT/CrabSpa'14</strain>
    </source>
</reference>
<proteinExistence type="predicted"/>
<dbReference type="Proteomes" id="UP000278334">
    <property type="component" value="Chromosome"/>
</dbReference>
<dbReference type="Proteomes" id="UP000643672">
    <property type="component" value="Unassembled WGS sequence"/>
</dbReference>
<evidence type="ECO:0000313" key="4">
    <source>
        <dbReference type="EMBL" id="OIR24756.1"/>
    </source>
</evidence>
<keyword evidence="7" id="KW-1185">Reference proteome</keyword>
<protein>
    <submittedName>
        <fullName evidence="4">Uncharacterized protein</fullName>
    </submittedName>
</protein>
<accession>A0A1J5TX12</accession>
<keyword evidence="1" id="KW-0732">Signal</keyword>
<feature type="signal peptide" evidence="1">
    <location>
        <begin position="1"/>
        <end position="17"/>
    </location>
</feature>
<dbReference type="AlphaFoldDB" id="A0A1J5TX12"/>